<dbReference type="SUPFAM" id="SSF161070">
    <property type="entry name" value="SNF-like"/>
    <property type="match status" value="1"/>
</dbReference>
<dbReference type="OrthoDB" id="6650147at2"/>
<dbReference type="AlphaFoldDB" id="A0A1E7RET5"/>
<comment type="caution">
    <text evidence="2">The sequence shown here is derived from an EMBL/GenBank/DDBJ whole genome shotgun (WGS) entry which is preliminary data.</text>
</comment>
<feature type="transmembrane region" description="Helical" evidence="1">
    <location>
        <begin position="239"/>
        <end position="257"/>
    </location>
</feature>
<sequence length="363" mass="39988">MQAHQLPAWTTPILAFCLSLILGVVLLPSLGLVNYSQYDFWLLWFVTMVVLALPVMILEIALAKRAKDTPLVAFMQLTRDADRSTRWRLIGWAAVIFAPFIVGAILNYVVQQLQLAFAINTASSLLILVILIVAVAASMLPRIVLFAITLLATLAVAGLGIAQSMAHAHWQWTTIEFSEWAKVVTLTLVTGGLGLGFYWQGTVHAVKAQQKSMPIVLPIWLAQVVGLGLLSLIHSNTSMPYTIAMLMAALGLSGLLLQFTREQLLQRKIALPIQAIVLIVPALIWAIPNTAFAFYHILIFVGLILCLGYAIFVGWLMKISHLRKAINFSSEAVYSFWRVMIRIIVPVSILLALIGWILALVGV</sequence>
<accession>A0A1E7RET5</accession>
<feature type="transmembrane region" description="Helical" evidence="1">
    <location>
        <begin position="89"/>
        <end position="109"/>
    </location>
</feature>
<feature type="transmembrane region" description="Helical" evidence="1">
    <location>
        <begin position="269"/>
        <end position="287"/>
    </location>
</feature>
<feature type="transmembrane region" description="Helical" evidence="1">
    <location>
        <begin position="339"/>
        <end position="361"/>
    </location>
</feature>
<feature type="transmembrane region" description="Helical" evidence="1">
    <location>
        <begin position="143"/>
        <end position="163"/>
    </location>
</feature>
<name>A0A1E7RET5_9GAMM</name>
<dbReference type="InterPro" id="IPR037272">
    <property type="entry name" value="SNS_sf"/>
</dbReference>
<reference evidence="2 3" key="1">
    <citation type="submission" date="2016-09" db="EMBL/GenBank/DDBJ databases">
        <authorList>
            <person name="Capua I."/>
            <person name="De Benedictis P."/>
            <person name="Joannis T."/>
            <person name="Lombin L.H."/>
            <person name="Cattoli G."/>
        </authorList>
    </citation>
    <scope>NUCLEOTIDE SEQUENCE [LARGE SCALE GENOMIC DNA]</scope>
    <source>
        <strain evidence="2 3">ANC 4671</strain>
    </source>
</reference>
<protein>
    <submittedName>
        <fullName evidence="2">Uncharacterized protein</fullName>
    </submittedName>
</protein>
<dbReference type="EMBL" id="MKKK01000004">
    <property type="protein sequence ID" value="OEY97762.1"/>
    <property type="molecule type" value="Genomic_DNA"/>
</dbReference>
<feature type="transmembrane region" description="Helical" evidence="1">
    <location>
        <begin position="41"/>
        <end position="62"/>
    </location>
</feature>
<evidence type="ECO:0000313" key="2">
    <source>
        <dbReference type="EMBL" id="OEY97762.1"/>
    </source>
</evidence>
<dbReference type="Proteomes" id="UP000185895">
    <property type="component" value="Unassembled WGS sequence"/>
</dbReference>
<keyword evidence="1" id="KW-0812">Transmembrane</keyword>
<feature type="transmembrane region" description="Helical" evidence="1">
    <location>
        <begin position="115"/>
        <end position="136"/>
    </location>
</feature>
<feature type="transmembrane region" description="Helical" evidence="1">
    <location>
        <begin position="12"/>
        <end position="35"/>
    </location>
</feature>
<dbReference type="RefSeq" id="WP_070068827.1">
    <property type="nucleotide sequence ID" value="NZ_MKKK01000004.1"/>
</dbReference>
<proteinExistence type="predicted"/>
<keyword evidence="1" id="KW-1133">Transmembrane helix</keyword>
<organism evidence="2 3">
    <name type="scientific">Acinetobacter qingfengensis</name>
    <dbReference type="NCBI Taxonomy" id="1262585"/>
    <lineage>
        <taxon>Bacteria</taxon>
        <taxon>Pseudomonadati</taxon>
        <taxon>Pseudomonadota</taxon>
        <taxon>Gammaproteobacteria</taxon>
        <taxon>Moraxellales</taxon>
        <taxon>Moraxellaceae</taxon>
        <taxon>Acinetobacter</taxon>
    </lineage>
</organism>
<keyword evidence="1" id="KW-0472">Membrane</keyword>
<gene>
    <name evidence="2" type="ORF">BJI46_08385</name>
</gene>
<feature type="transmembrane region" description="Helical" evidence="1">
    <location>
        <begin position="293"/>
        <end position="318"/>
    </location>
</feature>
<feature type="transmembrane region" description="Helical" evidence="1">
    <location>
        <begin position="213"/>
        <end position="233"/>
    </location>
</feature>
<evidence type="ECO:0000256" key="1">
    <source>
        <dbReference type="SAM" id="Phobius"/>
    </source>
</evidence>
<dbReference type="STRING" id="1262585.BJI46_08385"/>
<evidence type="ECO:0000313" key="3">
    <source>
        <dbReference type="Proteomes" id="UP000185895"/>
    </source>
</evidence>
<keyword evidence="3" id="KW-1185">Reference proteome</keyword>
<feature type="transmembrane region" description="Helical" evidence="1">
    <location>
        <begin position="183"/>
        <end position="201"/>
    </location>
</feature>